<dbReference type="AlphaFoldDB" id="A0ABD3NNC2"/>
<feature type="region of interest" description="Disordered" evidence="1">
    <location>
        <begin position="1"/>
        <end position="27"/>
    </location>
</feature>
<feature type="compositionally biased region" description="Basic and acidic residues" evidence="1">
    <location>
        <begin position="1"/>
        <end position="13"/>
    </location>
</feature>
<evidence type="ECO:0000313" key="2">
    <source>
        <dbReference type="EMBL" id="KAL3777121.1"/>
    </source>
</evidence>
<evidence type="ECO:0000313" key="3">
    <source>
        <dbReference type="Proteomes" id="UP001530400"/>
    </source>
</evidence>
<organism evidence="2 3">
    <name type="scientific">Cyclotella atomus</name>
    <dbReference type="NCBI Taxonomy" id="382360"/>
    <lineage>
        <taxon>Eukaryota</taxon>
        <taxon>Sar</taxon>
        <taxon>Stramenopiles</taxon>
        <taxon>Ochrophyta</taxon>
        <taxon>Bacillariophyta</taxon>
        <taxon>Coscinodiscophyceae</taxon>
        <taxon>Thalassiosirophycidae</taxon>
        <taxon>Stephanodiscales</taxon>
        <taxon>Stephanodiscaceae</taxon>
        <taxon>Cyclotella</taxon>
    </lineage>
</organism>
<evidence type="ECO:0000256" key="1">
    <source>
        <dbReference type="SAM" id="MobiDB-lite"/>
    </source>
</evidence>
<proteinExistence type="predicted"/>
<reference evidence="2 3" key="1">
    <citation type="submission" date="2024-10" db="EMBL/GenBank/DDBJ databases">
        <title>Updated reference genomes for cyclostephanoid diatoms.</title>
        <authorList>
            <person name="Roberts W.R."/>
            <person name="Alverson A.J."/>
        </authorList>
    </citation>
    <scope>NUCLEOTIDE SEQUENCE [LARGE SCALE GENOMIC DNA]</scope>
    <source>
        <strain evidence="2 3">AJA010-31</strain>
    </source>
</reference>
<dbReference type="Proteomes" id="UP001530400">
    <property type="component" value="Unassembled WGS sequence"/>
</dbReference>
<accession>A0ABD3NNC2</accession>
<keyword evidence="3" id="KW-1185">Reference proteome</keyword>
<protein>
    <submittedName>
        <fullName evidence="2">Uncharacterized protein</fullName>
    </submittedName>
</protein>
<comment type="caution">
    <text evidence="2">The sequence shown here is derived from an EMBL/GenBank/DDBJ whole genome shotgun (WGS) entry which is preliminary data.</text>
</comment>
<name>A0ABD3NNC2_9STRA</name>
<dbReference type="EMBL" id="JALLPJ020001064">
    <property type="protein sequence ID" value="KAL3777121.1"/>
    <property type="molecule type" value="Genomic_DNA"/>
</dbReference>
<gene>
    <name evidence="2" type="ORF">ACHAWO_004087</name>
</gene>
<sequence length="148" mass="16167">MNKSRDGKFDVPRAGRRRRGWRMEESEEEGGIDMVPFLLMYNTEHLLTAVEGPPTANRPPQPKPSRNHACFMCLEQSKLHARHFRITAVRSVDGVLLSPFSQDPIVHADHSDTSNSSSGGSSSENAQCIAAAPINSEAGTSQIILLGV</sequence>